<keyword evidence="1" id="KW-0143">Chaperone</keyword>
<proteinExistence type="predicted"/>
<dbReference type="AlphaFoldDB" id="L8JME3"/>
<dbReference type="STRING" id="1237149.C900_05925"/>
<dbReference type="InterPro" id="IPR051948">
    <property type="entry name" value="Hsp70_co-chaperone_J-domain"/>
</dbReference>
<evidence type="ECO:0000256" key="1">
    <source>
        <dbReference type="ARBA" id="ARBA00023186"/>
    </source>
</evidence>
<feature type="transmembrane region" description="Helical" evidence="2">
    <location>
        <begin position="219"/>
        <end position="236"/>
    </location>
</feature>
<dbReference type="PANTHER" id="PTHR44360:SF1">
    <property type="entry name" value="DNAJ HOMOLOG SUBFAMILY B MEMBER 9"/>
    <property type="match status" value="1"/>
</dbReference>
<keyword evidence="2" id="KW-0812">Transmembrane</keyword>
<dbReference type="OrthoDB" id="1495940at2"/>
<sequence>MIDYYNILQVDREASQEVIKAAYKRLAVEYHPDKSDHPEATQKFQEICQAYHVLGHEGKRLMYDLSLIETFQLKKNYLNGESDEEKRRIISSFGKRSYQELIADYVKYARYISRIAFIFCLFLFLDYYMPHQKSIEKIIFIEREDGIYGSSSGRELIVTLYTDQNTVLRLPDDDYDFFNAGDEVVVSRTRITDSTIAVARAFRPGTSVNVRGSIYGPKIIMVFALAFCALMGGFIYPTAHGTFSFGVASTFLMITVLILL</sequence>
<evidence type="ECO:0000256" key="2">
    <source>
        <dbReference type="SAM" id="Phobius"/>
    </source>
</evidence>
<dbReference type="CDD" id="cd06257">
    <property type="entry name" value="DnaJ"/>
    <property type="match status" value="1"/>
</dbReference>
<dbReference type="SMART" id="SM00271">
    <property type="entry name" value="DnaJ"/>
    <property type="match status" value="1"/>
</dbReference>
<dbReference type="RefSeq" id="WP_009583012.1">
    <property type="nucleotide sequence ID" value="NZ_AMZN01000096.1"/>
</dbReference>
<dbReference type="InterPro" id="IPR001623">
    <property type="entry name" value="DnaJ_domain"/>
</dbReference>
<keyword evidence="2" id="KW-0472">Membrane</keyword>
<feature type="transmembrane region" description="Helical" evidence="2">
    <location>
        <begin position="242"/>
        <end position="259"/>
    </location>
</feature>
<evidence type="ECO:0000313" key="5">
    <source>
        <dbReference type="Proteomes" id="UP000011135"/>
    </source>
</evidence>
<dbReference type="InterPro" id="IPR036869">
    <property type="entry name" value="J_dom_sf"/>
</dbReference>
<dbReference type="EMBL" id="AMZN01000096">
    <property type="protein sequence ID" value="ELR68694.1"/>
    <property type="molecule type" value="Genomic_DNA"/>
</dbReference>
<dbReference type="eggNOG" id="COG0484">
    <property type="taxonomic scope" value="Bacteria"/>
</dbReference>
<dbReference type="Pfam" id="PF00226">
    <property type="entry name" value="DnaJ"/>
    <property type="match status" value="1"/>
</dbReference>
<feature type="transmembrane region" description="Helical" evidence="2">
    <location>
        <begin position="111"/>
        <end position="129"/>
    </location>
</feature>
<evidence type="ECO:0000259" key="3">
    <source>
        <dbReference type="PROSITE" id="PS50076"/>
    </source>
</evidence>
<dbReference type="GO" id="GO:0051787">
    <property type="term" value="F:misfolded protein binding"/>
    <property type="evidence" value="ECO:0007669"/>
    <property type="project" value="TreeGrafter"/>
</dbReference>
<gene>
    <name evidence="4" type="ORF">C900_05925</name>
</gene>
<dbReference type="GO" id="GO:0036503">
    <property type="term" value="P:ERAD pathway"/>
    <property type="evidence" value="ECO:0007669"/>
    <property type="project" value="TreeGrafter"/>
</dbReference>
<keyword evidence="5" id="KW-1185">Reference proteome</keyword>
<dbReference type="PROSITE" id="PS50076">
    <property type="entry name" value="DNAJ_2"/>
    <property type="match status" value="1"/>
</dbReference>
<organism evidence="4 5">
    <name type="scientific">Fulvivirga imtechensis AK7</name>
    <dbReference type="NCBI Taxonomy" id="1237149"/>
    <lineage>
        <taxon>Bacteria</taxon>
        <taxon>Pseudomonadati</taxon>
        <taxon>Bacteroidota</taxon>
        <taxon>Cytophagia</taxon>
        <taxon>Cytophagales</taxon>
        <taxon>Fulvivirgaceae</taxon>
        <taxon>Fulvivirga</taxon>
    </lineage>
</organism>
<dbReference type="PRINTS" id="PR00625">
    <property type="entry name" value="JDOMAIN"/>
</dbReference>
<dbReference type="Proteomes" id="UP000011135">
    <property type="component" value="Unassembled WGS sequence"/>
</dbReference>
<dbReference type="PANTHER" id="PTHR44360">
    <property type="entry name" value="DNAJ HOMOLOG SUBFAMILY B MEMBER 9"/>
    <property type="match status" value="1"/>
</dbReference>
<dbReference type="GO" id="GO:0051087">
    <property type="term" value="F:protein-folding chaperone binding"/>
    <property type="evidence" value="ECO:0007669"/>
    <property type="project" value="TreeGrafter"/>
</dbReference>
<comment type="caution">
    <text evidence="4">The sequence shown here is derived from an EMBL/GenBank/DDBJ whole genome shotgun (WGS) entry which is preliminary data.</text>
</comment>
<name>L8JME3_9BACT</name>
<dbReference type="Gene3D" id="1.10.287.110">
    <property type="entry name" value="DnaJ domain"/>
    <property type="match status" value="1"/>
</dbReference>
<accession>L8JME3</accession>
<protein>
    <recommendedName>
        <fullName evidence="3">J domain-containing protein</fullName>
    </recommendedName>
</protein>
<feature type="domain" description="J" evidence="3">
    <location>
        <begin position="3"/>
        <end position="67"/>
    </location>
</feature>
<evidence type="ECO:0000313" key="4">
    <source>
        <dbReference type="EMBL" id="ELR68694.1"/>
    </source>
</evidence>
<keyword evidence="2" id="KW-1133">Transmembrane helix</keyword>
<reference evidence="4 5" key="1">
    <citation type="submission" date="2012-12" db="EMBL/GenBank/DDBJ databases">
        <title>Genome assembly of Fulvivirga imtechensis AK7.</title>
        <authorList>
            <person name="Nupur N."/>
            <person name="Khatri I."/>
            <person name="Kumar R."/>
            <person name="Subramanian S."/>
            <person name="Pinnaka A."/>
        </authorList>
    </citation>
    <scope>NUCLEOTIDE SEQUENCE [LARGE SCALE GENOMIC DNA]</scope>
    <source>
        <strain evidence="4 5">AK7</strain>
    </source>
</reference>
<dbReference type="SUPFAM" id="SSF46565">
    <property type="entry name" value="Chaperone J-domain"/>
    <property type="match status" value="1"/>
</dbReference>